<feature type="transmembrane region" description="Helical" evidence="1">
    <location>
        <begin position="68"/>
        <end position="92"/>
    </location>
</feature>
<evidence type="ECO:0000313" key="3">
    <source>
        <dbReference type="Proteomes" id="UP000600918"/>
    </source>
</evidence>
<sequence length="215" mass="23879">MATVFESPFLSNRLRQIEERYEPSTFGRCDCTSYSYLSLSVILFTVGTAITVFALGDVAEGYVFSNLGHMWLIGPIFICSGLMVAVKCMLYLRRKSVIQMIFHQRQLFRELAASPSVGTSGMGTPGPPSYEVITQAQGSNELPPPSYAEAVSLLRQAGINGNRLGLFEDISKDEKTLMSLIAEEYLIWMVIHTKQFDTVSNLQQSILRNRSAGCI</sequence>
<keyword evidence="1" id="KW-0812">Transmembrane</keyword>
<proteinExistence type="predicted"/>
<accession>A0A834P6H2</accession>
<keyword evidence="1" id="KW-1133">Transmembrane helix</keyword>
<dbReference type="EMBL" id="JACSDY010000004">
    <property type="protein sequence ID" value="KAF7429890.1"/>
    <property type="molecule type" value="Genomic_DNA"/>
</dbReference>
<feature type="transmembrane region" description="Helical" evidence="1">
    <location>
        <begin position="34"/>
        <end position="56"/>
    </location>
</feature>
<dbReference type="AlphaFoldDB" id="A0A834P6H2"/>
<name>A0A834P6H2_VESPE</name>
<protein>
    <submittedName>
        <fullName evidence="2">Uncharacterized protein</fullName>
    </submittedName>
</protein>
<keyword evidence="1" id="KW-0472">Membrane</keyword>
<organism evidence="2 3">
    <name type="scientific">Vespula pensylvanica</name>
    <name type="common">Western yellow jacket</name>
    <name type="synonym">Wasp</name>
    <dbReference type="NCBI Taxonomy" id="30213"/>
    <lineage>
        <taxon>Eukaryota</taxon>
        <taxon>Metazoa</taxon>
        <taxon>Ecdysozoa</taxon>
        <taxon>Arthropoda</taxon>
        <taxon>Hexapoda</taxon>
        <taxon>Insecta</taxon>
        <taxon>Pterygota</taxon>
        <taxon>Neoptera</taxon>
        <taxon>Endopterygota</taxon>
        <taxon>Hymenoptera</taxon>
        <taxon>Apocrita</taxon>
        <taxon>Aculeata</taxon>
        <taxon>Vespoidea</taxon>
        <taxon>Vespidae</taxon>
        <taxon>Vespinae</taxon>
        <taxon>Vespula</taxon>
    </lineage>
</organism>
<keyword evidence="3" id="KW-1185">Reference proteome</keyword>
<evidence type="ECO:0000313" key="2">
    <source>
        <dbReference type="EMBL" id="KAF7429890.1"/>
    </source>
</evidence>
<gene>
    <name evidence="2" type="ORF">H0235_006288</name>
</gene>
<evidence type="ECO:0000256" key="1">
    <source>
        <dbReference type="SAM" id="Phobius"/>
    </source>
</evidence>
<dbReference type="Proteomes" id="UP000600918">
    <property type="component" value="Unassembled WGS sequence"/>
</dbReference>
<comment type="caution">
    <text evidence="2">The sequence shown here is derived from an EMBL/GenBank/DDBJ whole genome shotgun (WGS) entry which is preliminary data.</text>
</comment>
<reference evidence="2" key="1">
    <citation type="journal article" date="2020" name="G3 (Bethesda)">
        <title>High-Quality Assemblies for Three Invasive Social Wasps from the &lt;i&gt;Vespula&lt;/i&gt; Genus.</title>
        <authorList>
            <person name="Harrop T.W.R."/>
            <person name="Guhlin J."/>
            <person name="McLaughlin G.M."/>
            <person name="Permina E."/>
            <person name="Stockwell P."/>
            <person name="Gilligan J."/>
            <person name="Le Lec M.F."/>
            <person name="Gruber M.A.M."/>
            <person name="Quinn O."/>
            <person name="Lovegrove M."/>
            <person name="Duncan E.J."/>
            <person name="Remnant E.J."/>
            <person name="Van Eeckhoven J."/>
            <person name="Graham B."/>
            <person name="Knapp R.A."/>
            <person name="Langford K.W."/>
            <person name="Kronenberg Z."/>
            <person name="Press M.O."/>
            <person name="Eacker S.M."/>
            <person name="Wilson-Rankin E.E."/>
            <person name="Purcell J."/>
            <person name="Lester P.J."/>
            <person name="Dearden P.K."/>
        </authorList>
    </citation>
    <scope>NUCLEOTIDE SEQUENCE</scope>
    <source>
        <strain evidence="2">Volc-1</strain>
    </source>
</reference>